<dbReference type="Proteomes" id="UP000266272">
    <property type="component" value="Unassembled WGS sequence"/>
</dbReference>
<feature type="region of interest" description="Disordered" evidence="7">
    <location>
        <begin position="887"/>
        <end position="912"/>
    </location>
</feature>
<dbReference type="Pfam" id="PF04147">
    <property type="entry name" value="Nop14"/>
    <property type="match status" value="1"/>
</dbReference>
<comment type="subcellular location">
    <subcellularLocation>
        <location evidence="1">Nucleus</location>
        <location evidence="1">Nucleolus</location>
    </subcellularLocation>
</comment>
<evidence type="ECO:0000256" key="2">
    <source>
        <dbReference type="ARBA" id="ARBA00007466"/>
    </source>
</evidence>
<feature type="region of interest" description="Disordered" evidence="7">
    <location>
        <begin position="65"/>
        <end position="100"/>
    </location>
</feature>
<dbReference type="InterPro" id="IPR007276">
    <property type="entry name" value="Nop14"/>
</dbReference>
<accession>A0A395NT56</accession>
<feature type="region of interest" description="Disordered" evidence="7">
    <location>
        <begin position="1"/>
        <end position="46"/>
    </location>
</feature>
<dbReference type="OrthoDB" id="441771at2759"/>
<feature type="compositionally biased region" description="Acidic residues" evidence="7">
    <location>
        <begin position="371"/>
        <end position="381"/>
    </location>
</feature>
<evidence type="ECO:0000256" key="7">
    <source>
        <dbReference type="SAM" id="MobiDB-lite"/>
    </source>
</evidence>
<dbReference type="EMBL" id="PXOA01000176">
    <property type="protein sequence ID" value="RFU79121.1"/>
    <property type="molecule type" value="Genomic_DNA"/>
</dbReference>
<evidence type="ECO:0000313" key="9">
    <source>
        <dbReference type="Proteomes" id="UP000266272"/>
    </source>
</evidence>
<comment type="similarity">
    <text evidence="2">Belongs to the NOP14 family.</text>
</comment>
<evidence type="ECO:0000256" key="6">
    <source>
        <dbReference type="ARBA" id="ARBA00024695"/>
    </source>
</evidence>
<feature type="region of interest" description="Disordered" evidence="7">
    <location>
        <begin position="308"/>
        <end position="401"/>
    </location>
</feature>
<dbReference type="GO" id="GO:0030692">
    <property type="term" value="C:Noc4p-Nop14p complex"/>
    <property type="evidence" value="ECO:0007669"/>
    <property type="project" value="TreeGrafter"/>
</dbReference>
<name>A0A395NT56_TRIAR</name>
<feature type="compositionally biased region" description="Basic and acidic residues" evidence="7">
    <location>
        <begin position="31"/>
        <end position="43"/>
    </location>
</feature>
<dbReference type="AlphaFoldDB" id="A0A395NT56"/>
<evidence type="ECO:0000256" key="3">
    <source>
        <dbReference type="ARBA" id="ARBA00022517"/>
    </source>
</evidence>
<keyword evidence="9" id="KW-1185">Reference proteome</keyword>
<keyword evidence="5" id="KW-0539">Nucleus</keyword>
<comment type="function">
    <text evidence="6">Involved in nucleolar processing of pre-18S ribosomal RNA. Has a role in the nuclear export of 40S pre-ribosomal subunit to the cytoplasm.</text>
</comment>
<dbReference type="STRING" id="490622.A0A395NT56"/>
<proteinExistence type="inferred from homology"/>
<protein>
    <submittedName>
        <fullName evidence="8">Nucleolar complex 14</fullName>
    </submittedName>
</protein>
<feature type="region of interest" description="Disordered" evidence="7">
    <location>
        <begin position="140"/>
        <end position="202"/>
    </location>
</feature>
<keyword evidence="3" id="KW-0690">Ribosome biogenesis</keyword>
<comment type="caution">
    <text evidence="8">The sequence shown here is derived from an EMBL/GenBank/DDBJ whole genome shotgun (WGS) entry which is preliminary data.</text>
</comment>
<dbReference type="PANTHER" id="PTHR23183:SF0">
    <property type="entry name" value="NUCLEOLAR PROTEIN 14"/>
    <property type="match status" value="1"/>
</dbReference>
<evidence type="ECO:0000313" key="8">
    <source>
        <dbReference type="EMBL" id="RFU79121.1"/>
    </source>
</evidence>
<evidence type="ECO:0000256" key="1">
    <source>
        <dbReference type="ARBA" id="ARBA00004604"/>
    </source>
</evidence>
<feature type="compositionally biased region" description="Acidic residues" evidence="7">
    <location>
        <begin position="172"/>
        <end position="195"/>
    </location>
</feature>
<evidence type="ECO:0000256" key="4">
    <source>
        <dbReference type="ARBA" id="ARBA00022552"/>
    </source>
</evidence>
<organism evidence="8 9">
    <name type="scientific">Trichoderma arundinaceum</name>
    <dbReference type="NCBI Taxonomy" id="490622"/>
    <lineage>
        <taxon>Eukaryota</taxon>
        <taxon>Fungi</taxon>
        <taxon>Dikarya</taxon>
        <taxon>Ascomycota</taxon>
        <taxon>Pezizomycotina</taxon>
        <taxon>Sordariomycetes</taxon>
        <taxon>Hypocreomycetidae</taxon>
        <taxon>Hypocreales</taxon>
        <taxon>Hypocreaceae</taxon>
        <taxon>Trichoderma</taxon>
    </lineage>
</organism>
<evidence type="ECO:0000256" key="5">
    <source>
        <dbReference type="ARBA" id="ARBA00023242"/>
    </source>
</evidence>
<gene>
    <name evidence="8" type="ORF">TARUN_3130</name>
</gene>
<dbReference type="GO" id="GO:0032040">
    <property type="term" value="C:small-subunit processome"/>
    <property type="evidence" value="ECO:0007669"/>
    <property type="project" value="InterPro"/>
</dbReference>
<sequence length="912" mass="103870">MAGSQLKRLKASLREQGITGPQKSKKQRRKLAQDDQSRNDKRLQRGVVLEGIREQFNPFDLKHAARGPKFEVTTNRPKPGNASIKGRPGLAKAASEEKRKQTLLVDMQRRNKVGGILDRRFGENDPTMTPEEKMLERFAREKQKAHKKSSVFDLEDDEPMDGLTHMGRSISFDDDQEELMDDFNEDDLEEDEDSDGDTREKRLKRLRAIIAAGDEEAEEGEPERKKTKKEVMEEVIAKSKLHRYERQAAKDDDDELRMQLNKELPNIQQLLSSRLGGARQQENATPLSAIAGIDRDAFDKDFDVQVKRLAQDKRAQPSNRTKTDEEKAEEDSNRLKKLEEKRQKRMMGEEVSDSDEDEEEKKEDHASGEMEPADDDDDDDGFGLGHGIKARPTATELGFDDEDDFIIDDDLVASGSDLELVESDDELDNEGEDDEDSAGQAVDDEDDDDEFTKGLLNEAETKNPIFQANFTSNEKSDENGLPFTFPCPQSCSEFESITRDYDHANLPKIVQRIRALHHPKLDSRNKERLANFAVALVDFVALPWDAETSPSFSVLESLIRHIHSLSKMFPIEIAKRFCHHLVEISQNRPIALQPSDLTLLTAIGTIFPTSDHFHQVVTPAMLTIGRYIGQKVPREMSDYAVGTFLSILCLQYQQLSKRYIPEVINFSLNTICSLSPTPLLPVGSFPVHEPPTGSRVQKAKAVELRRLNFSDCLPDKAQDGGKALKVALLCTTIQLLDAAADLWTGKPSFLETFSQVIEVLNHLNSKSSREHLPAGVSEKSDRLEEKLKRMSRVSQLSRRPLELHHHKPLAIKTYIPKFEETFDPDKHYDPDRERAELAKLKAEHKKERKGAMRELRKDANFMARENLRVKKAKDEAYEKKYKRLIAEIQNEEGREANAYERESKARKRANRK</sequence>
<dbReference type="GO" id="GO:0030490">
    <property type="term" value="P:maturation of SSU-rRNA"/>
    <property type="evidence" value="ECO:0007669"/>
    <property type="project" value="TreeGrafter"/>
</dbReference>
<feature type="compositionally biased region" description="Acidic residues" evidence="7">
    <location>
        <begin position="350"/>
        <end position="361"/>
    </location>
</feature>
<feature type="compositionally biased region" description="Basic and acidic residues" evidence="7">
    <location>
        <begin position="891"/>
        <end position="903"/>
    </location>
</feature>
<dbReference type="PANTHER" id="PTHR23183">
    <property type="entry name" value="NOP14"/>
    <property type="match status" value="1"/>
</dbReference>
<feature type="region of interest" description="Disordered" evidence="7">
    <location>
        <begin position="420"/>
        <end position="450"/>
    </location>
</feature>
<keyword evidence="4" id="KW-0698">rRNA processing</keyword>
<feature type="compositionally biased region" description="Basic and acidic residues" evidence="7">
    <location>
        <begin position="308"/>
        <end position="348"/>
    </location>
</feature>
<reference evidence="8 9" key="1">
    <citation type="journal article" date="2018" name="PLoS Pathog.">
        <title>Evolution of structural diversity of trichothecenes, a family of toxins produced by plant pathogenic and entomopathogenic fungi.</title>
        <authorList>
            <person name="Proctor R.H."/>
            <person name="McCormick S.P."/>
            <person name="Kim H.S."/>
            <person name="Cardoza R.E."/>
            <person name="Stanley A.M."/>
            <person name="Lindo L."/>
            <person name="Kelly A."/>
            <person name="Brown D.W."/>
            <person name="Lee T."/>
            <person name="Vaughan M.M."/>
            <person name="Alexander N.J."/>
            <person name="Busman M."/>
            <person name="Gutierrez S."/>
        </authorList>
    </citation>
    <scope>NUCLEOTIDE SEQUENCE [LARGE SCALE GENOMIC DNA]</scope>
    <source>
        <strain evidence="8 9">IBT 40837</strain>
    </source>
</reference>